<dbReference type="OrthoDB" id="127931at2759"/>
<organism evidence="1">
    <name type="scientific">Phytophthora nicotianae</name>
    <name type="common">Potato buckeye rot agent</name>
    <name type="synonym">Phytophthora parasitica</name>
    <dbReference type="NCBI Taxonomy" id="4792"/>
    <lineage>
        <taxon>Eukaryota</taxon>
        <taxon>Sar</taxon>
        <taxon>Stramenopiles</taxon>
        <taxon>Oomycota</taxon>
        <taxon>Peronosporomycetes</taxon>
        <taxon>Peronosporales</taxon>
        <taxon>Peronosporaceae</taxon>
        <taxon>Phytophthora</taxon>
    </lineage>
</organism>
<proteinExistence type="predicted"/>
<protein>
    <submittedName>
        <fullName evidence="1">Uncharacterized protein</fullName>
    </submittedName>
</protein>
<gene>
    <name evidence="1" type="ORF">L917_14242</name>
</gene>
<sequence length="39" mass="4296">MPKVGDRQALMDEVVDLLALAILEKEFDEDLGGCSPFDD</sequence>
<name>W2KM58_PHYNI</name>
<accession>W2KM58</accession>
<dbReference type="AlphaFoldDB" id="W2KM58"/>
<reference evidence="1" key="1">
    <citation type="submission" date="2013-11" db="EMBL/GenBank/DDBJ databases">
        <title>The Genome Sequence of Phytophthora parasitica CHvinca01.</title>
        <authorList>
            <consortium name="The Broad Institute Genomics Platform"/>
            <person name="Russ C."/>
            <person name="Tyler B."/>
            <person name="Panabieres F."/>
            <person name="Shan W."/>
            <person name="Tripathy S."/>
            <person name="Grunwald N."/>
            <person name="Machado M."/>
            <person name="Johnson C.S."/>
            <person name="Arredondo F."/>
            <person name="Hong C."/>
            <person name="Coffey M."/>
            <person name="Young S.K."/>
            <person name="Zeng Q."/>
            <person name="Gargeya S."/>
            <person name="Fitzgerald M."/>
            <person name="Abouelleil A."/>
            <person name="Alvarado L."/>
            <person name="Chapman S.B."/>
            <person name="Gainer-Dewar J."/>
            <person name="Goldberg J."/>
            <person name="Griggs A."/>
            <person name="Gujja S."/>
            <person name="Hansen M."/>
            <person name="Howarth C."/>
            <person name="Imamovic A."/>
            <person name="Ireland A."/>
            <person name="Larimer J."/>
            <person name="McCowan C."/>
            <person name="Murphy C."/>
            <person name="Pearson M."/>
            <person name="Poon T.W."/>
            <person name="Priest M."/>
            <person name="Roberts A."/>
            <person name="Saif S."/>
            <person name="Shea T."/>
            <person name="Sykes S."/>
            <person name="Wortman J."/>
            <person name="Nusbaum C."/>
            <person name="Birren B."/>
        </authorList>
    </citation>
    <scope>NUCLEOTIDE SEQUENCE [LARGE SCALE GENOMIC DNA]</scope>
    <source>
        <strain evidence="1">CHvinca01</strain>
    </source>
</reference>
<dbReference type="EMBL" id="KI681333">
    <property type="protein sequence ID" value="ETL86321.1"/>
    <property type="molecule type" value="Genomic_DNA"/>
</dbReference>
<evidence type="ECO:0000313" key="1">
    <source>
        <dbReference type="EMBL" id="ETL86321.1"/>
    </source>
</evidence>
<dbReference type="Proteomes" id="UP000054423">
    <property type="component" value="Unassembled WGS sequence"/>
</dbReference>